<dbReference type="Proteomes" id="UP000035996">
    <property type="component" value="Unassembled WGS sequence"/>
</dbReference>
<dbReference type="AlphaFoldDB" id="A0A0J6FXN9"/>
<protein>
    <recommendedName>
        <fullName evidence="3">HTH deoR-type domain-containing protein</fullName>
    </recommendedName>
</protein>
<dbReference type="OrthoDB" id="9797223at2"/>
<sequence>MLPNARKKQILTWLKNEKALKISEISKRLNVSEMTIYRDVKPLIELNHALKIPNGIGLPNPPRRREGECPSCLKPVHTRLSFEISFDKKQLETFCCARCGLMRYNDTKEDVTQVICKDYLTDKPIDATGATYLLHSDLNLNCCQQQIITFASRIHARQFQTGFGGDVYHYEEAIRILTFEMDGNASQRN</sequence>
<dbReference type="PROSITE" id="PS51000">
    <property type="entry name" value="HTH_DEOR_2"/>
    <property type="match status" value="1"/>
</dbReference>
<organism evidence="4 5">
    <name type="scientific">Guptibacillus hwajinpoensis</name>
    <dbReference type="NCBI Taxonomy" id="208199"/>
    <lineage>
        <taxon>Bacteria</taxon>
        <taxon>Bacillati</taxon>
        <taxon>Bacillota</taxon>
        <taxon>Bacilli</taxon>
        <taxon>Bacillales</taxon>
        <taxon>Guptibacillaceae</taxon>
        <taxon>Guptibacillus</taxon>
    </lineage>
</organism>
<proteinExistence type="predicted"/>
<dbReference type="InterPro" id="IPR013196">
    <property type="entry name" value="HTH_11"/>
</dbReference>
<keyword evidence="5" id="KW-1185">Reference proteome</keyword>
<dbReference type="Gene3D" id="1.10.10.10">
    <property type="entry name" value="Winged helix-like DNA-binding domain superfamily/Winged helix DNA-binding domain"/>
    <property type="match status" value="1"/>
</dbReference>
<feature type="domain" description="HTH deoR-type" evidence="3">
    <location>
        <begin position="3"/>
        <end position="58"/>
    </location>
</feature>
<dbReference type="STRING" id="157733.AB986_07655"/>
<dbReference type="Pfam" id="PF08279">
    <property type="entry name" value="HTH_11"/>
    <property type="match status" value="1"/>
</dbReference>
<dbReference type="PANTHER" id="PTHR41247:SF1">
    <property type="entry name" value="HTH-TYPE TRANSCRIPTIONAL REPRESSOR YCNK"/>
    <property type="match status" value="1"/>
</dbReference>
<evidence type="ECO:0000313" key="4">
    <source>
        <dbReference type="EMBL" id="KMM39097.1"/>
    </source>
</evidence>
<reference evidence="4" key="1">
    <citation type="submission" date="2015-06" db="EMBL/GenBank/DDBJ databases">
        <authorList>
            <person name="Liu B."/>
            <person name="Wang J."/>
            <person name="Zhu Y."/>
            <person name="Liu G."/>
            <person name="Chen Q."/>
            <person name="Zheng C."/>
            <person name="Che J."/>
            <person name="Ge C."/>
            <person name="Shi H."/>
            <person name="Pan Z."/>
            <person name="Liu X."/>
        </authorList>
    </citation>
    <scope>NUCLEOTIDE SEQUENCE [LARGE SCALE GENOMIC DNA]</scope>
    <source>
        <strain evidence="4">DSM 16346</strain>
    </source>
</reference>
<evidence type="ECO:0000256" key="2">
    <source>
        <dbReference type="ARBA" id="ARBA00023163"/>
    </source>
</evidence>
<dbReference type="PANTHER" id="PTHR41247">
    <property type="entry name" value="HTH-TYPE TRANSCRIPTIONAL REPRESSOR YCNK"/>
    <property type="match status" value="1"/>
</dbReference>
<dbReference type="PATRIC" id="fig|157733.3.peg.3801"/>
<dbReference type="InterPro" id="IPR036388">
    <property type="entry name" value="WH-like_DNA-bd_sf"/>
</dbReference>
<dbReference type="GO" id="GO:0003700">
    <property type="term" value="F:DNA-binding transcription factor activity"/>
    <property type="evidence" value="ECO:0007669"/>
    <property type="project" value="InterPro"/>
</dbReference>
<keyword evidence="2" id="KW-0804">Transcription</keyword>
<dbReference type="EMBL" id="LELK01000001">
    <property type="protein sequence ID" value="KMM39097.1"/>
    <property type="molecule type" value="Genomic_DNA"/>
</dbReference>
<evidence type="ECO:0000259" key="3">
    <source>
        <dbReference type="PROSITE" id="PS51000"/>
    </source>
</evidence>
<name>A0A0J6FXN9_9BACL</name>
<dbReference type="SUPFAM" id="SSF46785">
    <property type="entry name" value="Winged helix' DNA-binding domain"/>
    <property type="match status" value="1"/>
</dbReference>
<evidence type="ECO:0000313" key="5">
    <source>
        <dbReference type="Proteomes" id="UP000035996"/>
    </source>
</evidence>
<dbReference type="RefSeq" id="WP_048310267.1">
    <property type="nucleotide sequence ID" value="NZ_CP119526.1"/>
</dbReference>
<accession>A0A0J6FXN9</accession>
<dbReference type="InterPro" id="IPR001034">
    <property type="entry name" value="DeoR_HTH"/>
</dbReference>
<dbReference type="SUPFAM" id="SSF160387">
    <property type="entry name" value="NosL/MerB-like"/>
    <property type="match status" value="1"/>
</dbReference>
<dbReference type="InterPro" id="IPR008719">
    <property type="entry name" value="N2O_reductase_NosL"/>
</dbReference>
<comment type="caution">
    <text evidence="4">The sequence shown here is derived from an EMBL/GenBank/DDBJ whole genome shotgun (WGS) entry which is preliminary data.</text>
</comment>
<keyword evidence="1" id="KW-0805">Transcription regulation</keyword>
<dbReference type="Pfam" id="PF05573">
    <property type="entry name" value="NosL"/>
    <property type="match status" value="1"/>
</dbReference>
<dbReference type="InterPro" id="IPR036390">
    <property type="entry name" value="WH_DNA-bd_sf"/>
</dbReference>
<gene>
    <name evidence="4" type="ORF">AB986_07655</name>
</gene>
<dbReference type="SMART" id="SM00420">
    <property type="entry name" value="HTH_DEOR"/>
    <property type="match status" value="1"/>
</dbReference>
<evidence type="ECO:0000256" key="1">
    <source>
        <dbReference type="ARBA" id="ARBA00023015"/>
    </source>
</evidence>